<dbReference type="InterPro" id="IPR001254">
    <property type="entry name" value="Trypsin_dom"/>
</dbReference>
<name>A0A443S9E3_9ACAR</name>
<evidence type="ECO:0000313" key="4">
    <source>
        <dbReference type="Proteomes" id="UP000288716"/>
    </source>
</evidence>
<accession>A0A443S9E3</accession>
<dbReference type="PROSITE" id="PS00134">
    <property type="entry name" value="TRYPSIN_HIS"/>
    <property type="match status" value="1"/>
</dbReference>
<dbReference type="Pfam" id="PF00089">
    <property type="entry name" value="Trypsin"/>
    <property type="match status" value="1"/>
</dbReference>
<keyword evidence="4" id="KW-1185">Reference proteome</keyword>
<dbReference type="PANTHER" id="PTHR24250">
    <property type="entry name" value="CHYMOTRYPSIN-RELATED"/>
    <property type="match status" value="1"/>
</dbReference>
<dbReference type="InterPro" id="IPR009003">
    <property type="entry name" value="Peptidase_S1_PA"/>
</dbReference>
<evidence type="ECO:0000313" key="3">
    <source>
        <dbReference type="EMBL" id="RWS24025.1"/>
    </source>
</evidence>
<dbReference type="STRING" id="299467.A0A443S9E3"/>
<dbReference type="InterPro" id="IPR043504">
    <property type="entry name" value="Peptidase_S1_PA_chymotrypsin"/>
</dbReference>
<dbReference type="GO" id="GO:0006508">
    <property type="term" value="P:proteolysis"/>
    <property type="evidence" value="ECO:0007669"/>
    <property type="project" value="InterPro"/>
</dbReference>
<comment type="caution">
    <text evidence="3">The sequence shown here is derived from an EMBL/GenBank/DDBJ whole genome shotgun (WGS) entry which is preliminary data.</text>
</comment>
<proteinExistence type="predicted"/>
<dbReference type="PRINTS" id="PR00722">
    <property type="entry name" value="CHYMOTRYPSIN"/>
</dbReference>
<dbReference type="SMART" id="SM00020">
    <property type="entry name" value="Tryp_SPc"/>
    <property type="match status" value="1"/>
</dbReference>
<dbReference type="InterPro" id="IPR018114">
    <property type="entry name" value="TRYPSIN_HIS"/>
</dbReference>
<dbReference type="InterPro" id="IPR001314">
    <property type="entry name" value="Peptidase_S1A"/>
</dbReference>
<dbReference type="CDD" id="cd00190">
    <property type="entry name" value="Tryp_SPc"/>
    <property type="match status" value="1"/>
</dbReference>
<dbReference type="Gene3D" id="2.40.10.10">
    <property type="entry name" value="Trypsin-like serine proteases"/>
    <property type="match status" value="1"/>
</dbReference>
<dbReference type="Proteomes" id="UP000288716">
    <property type="component" value="Unassembled WGS sequence"/>
</dbReference>
<feature type="non-terminal residue" evidence="3">
    <location>
        <position position="1"/>
    </location>
</feature>
<sequence>IIGGTEVPDHKYPWMTYLVTRICGQYYGCGGSIIDERHVLTAAHCVHGADLALYRVGSNLEVDYLNETTGAAECYFAHENYTTDTYQNDVAVIRLKKPLRFSYTVRPVCVAPRRLKIDENKNITIVGWGVTENGTTTKELRETNVTYYNFNECNESWGGIVNNIIQFCASDPGHGPCFGDSGGPAMQKHYFRNVIFGVTSYIAVPCATYRNSVYGYVPGFYEWIQSKVRHRCDHKLNEKVNVQRSNVNPKRSFV</sequence>
<organism evidence="3 4">
    <name type="scientific">Leptotrombidium deliense</name>
    <dbReference type="NCBI Taxonomy" id="299467"/>
    <lineage>
        <taxon>Eukaryota</taxon>
        <taxon>Metazoa</taxon>
        <taxon>Ecdysozoa</taxon>
        <taxon>Arthropoda</taxon>
        <taxon>Chelicerata</taxon>
        <taxon>Arachnida</taxon>
        <taxon>Acari</taxon>
        <taxon>Acariformes</taxon>
        <taxon>Trombidiformes</taxon>
        <taxon>Prostigmata</taxon>
        <taxon>Anystina</taxon>
        <taxon>Parasitengona</taxon>
        <taxon>Trombiculoidea</taxon>
        <taxon>Trombiculidae</taxon>
        <taxon>Leptotrombidium</taxon>
    </lineage>
</organism>
<evidence type="ECO:0000256" key="1">
    <source>
        <dbReference type="ARBA" id="ARBA00023157"/>
    </source>
</evidence>
<dbReference type="FunFam" id="2.40.10.10:FF:000068">
    <property type="entry name" value="transmembrane protease serine 2"/>
    <property type="match status" value="1"/>
</dbReference>
<dbReference type="PANTHER" id="PTHR24250:SF27">
    <property type="entry name" value="ELASTASE 2 LIKE"/>
    <property type="match status" value="1"/>
</dbReference>
<keyword evidence="1" id="KW-1015">Disulfide bond</keyword>
<evidence type="ECO:0000259" key="2">
    <source>
        <dbReference type="PROSITE" id="PS50240"/>
    </source>
</evidence>
<dbReference type="OrthoDB" id="6485747at2759"/>
<dbReference type="AlphaFoldDB" id="A0A443S9E3"/>
<dbReference type="VEuPathDB" id="VectorBase:LDEU008015"/>
<feature type="domain" description="Peptidase S1" evidence="2">
    <location>
        <begin position="1"/>
        <end position="229"/>
    </location>
</feature>
<protein>
    <submittedName>
        <fullName evidence="3">Cocoonase-like protein</fullName>
    </submittedName>
</protein>
<reference evidence="3 4" key="1">
    <citation type="journal article" date="2018" name="Gigascience">
        <title>Genomes of trombidid mites reveal novel predicted allergens and laterally-transferred genes associated with secondary metabolism.</title>
        <authorList>
            <person name="Dong X."/>
            <person name="Chaisiri K."/>
            <person name="Xia D."/>
            <person name="Armstrong S.D."/>
            <person name="Fang Y."/>
            <person name="Donnelly M.J."/>
            <person name="Kadowaki T."/>
            <person name="McGarry J.W."/>
            <person name="Darby A.C."/>
            <person name="Makepeace B.L."/>
        </authorList>
    </citation>
    <scope>NUCLEOTIDE SEQUENCE [LARGE SCALE GENOMIC DNA]</scope>
    <source>
        <strain evidence="3">UoL-UT</strain>
    </source>
</reference>
<dbReference type="GO" id="GO:0004252">
    <property type="term" value="F:serine-type endopeptidase activity"/>
    <property type="evidence" value="ECO:0007669"/>
    <property type="project" value="InterPro"/>
</dbReference>
<dbReference type="EMBL" id="NCKV01005513">
    <property type="protein sequence ID" value="RWS24025.1"/>
    <property type="molecule type" value="Genomic_DNA"/>
</dbReference>
<dbReference type="SUPFAM" id="SSF50494">
    <property type="entry name" value="Trypsin-like serine proteases"/>
    <property type="match status" value="1"/>
</dbReference>
<dbReference type="PROSITE" id="PS50240">
    <property type="entry name" value="TRYPSIN_DOM"/>
    <property type="match status" value="1"/>
</dbReference>
<gene>
    <name evidence="3" type="ORF">B4U80_10604</name>
</gene>